<keyword evidence="7 9" id="KW-0472">Membrane</keyword>
<organism evidence="11 12">
    <name type="scientific">Corynebacterium camporealensis</name>
    <dbReference type="NCBI Taxonomy" id="161896"/>
    <lineage>
        <taxon>Bacteria</taxon>
        <taxon>Bacillati</taxon>
        <taxon>Actinomycetota</taxon>
        <taxon>Actinomycetes</taxon>
        <taxon>Mycobacteriales</taxon>
        <taxon>Corynebacteriaceae</taxon>
        <taxon>Corynebacterium</taxon>
    </lineage>
</organism>
<dbReference type="Gene3D" id="1.10.287.1260">
    <property type="match status" value="1"/>
</dbReference>
<dbReference type="PANTHER" id="PTHR30460:SF0">
    <property type="entry name" value="MODERATE CONDUCTANCE MECHANOSENSITIVE CHANNEL YBIO"/>
    <property type="match status" value="1"/>
</dbReference>
<sequence>MSLFNYYLLRLWEILVGHGLPLLALLLLAILVPRIGRLVLRVIESRLDEEEEATKARLAIAGALVYVFEAIAYFLIIIAALSNLGVPPLGAAIPATIVSAAVGFGAQSIIADFMAGFFVLSEKQYGVGDYVSFDALNGVEGTVVALTLRTTKVRTPSGEVVTIPNGSAGVVTNFSQDWSRAVVNFAVPVQRGENLPDITSRVESISREAIEDPTIASDVNGTVEVLPATDIVAPTAAGHPWQVTFRILVDVNPARQWAVERSIRSALLAEFWSHYNAGALLPEPDDAAETEVIERDVEPEEVTEDALADTPENDGPAPTTEIPLVDEDEYEEPRNGIWRDEDPKTRWGKVMSFGGRVRASTTGLILAFLVTGGLVLASSNPDDANAGWLNPAYWTDRDNDEEVATSEEPAADDATPTEEDSTYYEEEPTDAEAPTNDVPADTGTSDATYEEVPTTAPTETEQPTTDAPTAVEEAPTS</sequence>
<dbReference type="InterPro" id="IPR045276">
    <property type="entry name" value="YbiO_bact"/>
</dbReference>
<feature type="compositionally biased region" description="Low complexity" evidence="8">
    <location>
        <begin position="450"/>
        <end position="470"/>
    </location>
</feature>
<dbReference type="InterPro" id="IPR010920">
    <property type="entry name" value="LSM_dom_sf"/>
</dbReference>
<evidence type="ECO:0000256" key="5">
    <source>
        <dbReference type="ARBA" id="ARBA00022692"/>
    </source>
</evidence>
<dbReference type="PANTHER" id="PTHR30460">
    <property type="entry name" value="MODERATE CONDUCTANCE MECHANOSENSITIVE CHANNEL YBIO"/>
    <property type="match status" value="1"/>
</dbReference>
<feature type="transmembrane region" description="Helical" evidence="9">
    <location>
        <begin position="20"/>
        <end position="40"/>
    </location>
</feature>
<evidence type="ECO:0000256" key="6">
    <source>
        <dbReference type="ARBA" id="ARBA00022989"/>
    </source>
</evidence>
<dbReference type="KEGG" id="ccj:UL81_08330"/>
<dbReference type="GO" id="GO:0008381">
    <property type="term" value="F:mechanosensitive monoatomic ion channel activity"/>
    <property type="evidence" value="ECO:0007669"/>
    <property type="project" value="InterPro"/>
</dbReference>
<keyword evidence="4" id="KW-1003">Cell membrane</keyword>
<dbReference type="AlphaFoldDB" id="A0A0F6QZ36"/>
<feature type="domain" description="Mechanosensitive ion channel MscS" evidence="10">
    <location>
        <begin position="109"/>
        <end position="175"/>
    </location>
</feature>
<dbReference type="PATRIC" id="fig|161896.4.peg.1630"/>
<evidence type="ECO:0000256" key="1">
    <source>
        <dbReference type="ARBA" id="ARBA00004141"/>
    </source>
</evidence>
<dbReference type="SUPFAM" id="SSF82861">
    <property type="entry name" value="Mechanosensitive channel protein MscS (YggB), transmembrane region"/>
    <property type="match status" value="1"/>
</dbReference>
<comment type="similarity">
    <text evidence="3">Belongs to the MscS (TC 1.A.23) family.</text>
</comment>
<feature type="region of interest" description="Disordered" evidence="8">
    <location>
        <begin position="399"/>
        <end position="477"/>
    </location>
</feature>
<feature type="transmembrane region" description="Helical" evidence="9">
    <location>
        <begin position="60"/>
        <end position="81"/>
    </location>
</feature>
<keyword evidence="6 9" id="KW-1133">Transmembrane helix</keyword>
<dbReference type="Pfam" id="PF00924">
    <property type="entry name" value="MS_channel_2nd"/>
    <property type="match status" value="1"/>
</dbReference>
<dbReference type="InterPro" id="IPR023408">
    <property type="entry name" value="MscS_beta-dom_sf"/>
</dbReference>
<evidence type="ECO:0000256" key="4">
    <source>
        <dbReference type="ARBA" id="ARBA00022475"/>
    </source>
</evidence>
<dbReference type="OrthoDB" id="4638917at2"/>
<evidence type="ECO:0000256" key="3">
    <source>
        <dbReference type="ARBA" id="ARBA00008017"/>
    </source>
</evidence>
<name>A0A0F6QZ36_9CORY</name>
<proteinExistence type="inferred from homology"/>
<evidence type="ECO:0000259" key="10">
    <source>
        <dbReference type="Pfam" id="PF00924"/>
    </source>
</evidence>
<feature type="compositionally biased region" description="Acidic residues" evidence="8">
    <location>
        <begin position="399"/>
        <end position="430"/>
    </location>
</feature>
<evidence type="ECO:0000256" key="7">
    <source>
        <dbReference type="ARBA" id="ARBA00023136"/>
    </source>
</evidence>
<evidence type="ECO:0000256" key="2">
    <source>
        <dbReference type="ARBA" id="ARBA00004236"/>
    </source>
</evidence>
<keyword evidence="5 9" id="KW-0812">Transmembrane</keyword>
<dbReference type="EMBL" id="CP011311">
    <property type="protein sequence ID" value="AKE39618.1"/>
    <property type="molecule type" value="Genomic_DNA"/>
</dbReference>
<evidence type="ECO:0000256" key="9">
    <source>
        <dbReference type="SAM" id="Phobius"/>
    </source>
</evidence>
<evidence type="ECO:0000256" key="8">
    <source>
        <dbReference type="SAM" id="MobiDB-lite"/>
    </source>
</evidence>
<dbReference type="RefSeq" id="WP_046453476.1">
    <property type="nucleotide sequence ID" value="NZ_CP011311.1"/>
</dbReference>
<gene>
    <name evidence="11" type="ORF">UL81_08330</name>
</gene>
<dbReference type="InterPro" id="IPR011014">
    <property type="entry name" value="MscS_channel_TM-2"/>
</dbReference>
<dbReference type="GO" id="GO:0005886">
    <property type="term" value="C:plasma membrane"/>
    <property type="evidence" value="ECO:0007669"/>
    <property type="project" value="UniProtKB-SubCell"/>
</dbReference>
<protein>
    <submittedName>
        <fullName evidence="11">Small-conductance mechanosensitive channel</fullName>
    </submittedName>
</protein>
<dbReference type="HOGENOM" id="CLU_025920_0_0_11"/>
<reference evidence="11 12" key="1">
    <citation type="journal article" date="2015" name="Genome Announc.">
        <title>Complete Genome Sequence of Corynebacterium camporealensis DSM 44610, Isolated from the Milk of a Manchega Sheep with Subclinical Mastitis.</title>
        <authorList>
            <person name="Ruckert C."/>
            <person name="Albersmeier A."/>
            <person name="Winkler A."/>
            <person name="Tauch A."/>
        </authorList>
    </citation>
    <scope>NUCLEOTIDE SEQUENCE [LARGE SCALE GENOMIC DNA]</scope>
    <source>
        <strain evidence="11 12">DSM 44610</strain>
    </source>
</reference>
<dbReference type="InterPro" id="IPR006685">
    <property type="entry name" value="MscS_channel_2nd"/>
</dbReference>
<comment type="subcellular location">
    <subcellularLocation>
        <location evidence="2">Cell membrane</location>
    </subcellularLocation>
    <subcellularLocation>
        <location evidence="1">Membrane</location>
        <topology evidence="1">Multi-pass membrane protein</topology>
    </subcellularLocation>
</comment>
<keyword evidence="12" id="KW-1185">Reference proteome</keyword>
<evidence type="ECO:0000313" key="11">
    <source>
        <dbReference type="EMBL" id="AKE39618.1"/>
    </source>
</evidence>
<evidence type="ECO:0000313" key="12">
    <source>
        <dbReference type="Proteomes" id="UP000033566"/>
    </source>
</evidence>
<dbReference type="Gene3D" id="2.30.30.60">
    <property type="match status" value="1"/>
</dbReference>
<dbReference type="SUPFAM" id="SSF50182">
    <property type="entry name" value="Sm-like ribonucleoproteins"/>
    <property type="match status" value="1"/>
</dbReference>
<accession>A0A0F6QZ36</accession>
<dbReference type="Proteomes" id="UP000033566">
    <property type="component" value="Chromosome"/>
</dbReference>